<proteinExistence type="inferred from homology"/>
<keyword evidence="3 5" id="KW-0658">Purine biosynthesis</keyword>
<comment type="subunit">
    <text evidence="5 6">Homodimer.</text>
</comment>
<evidence type="ECO:0000259" key="7">
    <source>
        <dbReference type="PROSITE" id="PS50975"/>
    </source>
</evidence>
<keyword evidence="9" id="KW-1185">Reference proteome</keyword>
<dbReference type="Pfam" id="PF02222">
    <property type="entry name" value="ATP-grasp"/>
    <property type="match status" value="1"/>
</dbReference>
<dbReference type="UniPathway" id="UPA00074">
    <property type="reaction ID" value="UER00942"/>
</dbReference>
<dbReference type="Proteomes" id="UP000231057">
    <property type="component" value="Chromosome"/>
</dbReference>
<evidence type="ECO:0000256" key="4">
    <source>
        <dbReference type="ARBA" id="ARBA00022840"/>
    </source>
</evidence>
<dbReference type="KEGG" id="slw:BRW62_06855"/>
<feature type="binding site" evidence="5">
    <location>
        <position position="109"/>
    </location>
    <ligand>
        <name>ATP</name>
        <dbReference type="ChEBI" id="CHEBI:30616"/>
    </ligand>
</feature>
<comment type="function">
    <text evidence="5">Catalyzes the ATP-dependent conversion of 5-aminoimidazole ribonucleotide (AIR) and HCO(3)(-) to N5-carboxyaminoimidazole ribonucleotide (N5-CAIR).</text>
</comment>
<dbReference type="GO" id="GO:0034028">
    <property type="term" value="F:5-(carboxyamino)imidazole ribonucleotide synthase activity"/>
    <property type="evidence" value="ECO:0007669"/>
    <property type="project" value="UniProtKB-UniRule"/>
</dbReference>
<dbReference type="PROSITE" id="PS50975">
    <property type="entry name" value="ATP_GRASP"/>
    <property type="match status" value="1"/>
</dbReference>
<comment type="caution">
    <text evidence="5">Lacks conserved residue(s) required for the propagation of feature annotation.</text>
</comment>
<comment type="function">
    <text evidence="6">Catalyzes the ATP-dependent conversion of 5-aminoimidazole ribonucleotide (AIR) and HCO(3)- to N5-carboxyaminoimidazole ribonucleotide (N5-CAIR).</text>
</comment>
<dbReference type="NCBIfam" id="TIGR01161">
    <property type="entry name" value="purK"/>
    <property type="match status" value="1"/>
</dbReference>
<comment type="pathway">
    <text evidence="5 6">Purine metabolism; IMP biosynthesis via de novo pathway; 5-amino-1-(5-phospho-D-ribosyl)imidazole-4-carboxylate from 5-amino-1-(5-phospho-D-ribosyl)imidazole (N5-CAIR route): step 1/2.</text>
</comment>
<accession>A0A2D2Q4Y4</accession>
<dbReference type="HAMAP" id="MF_01928">
    <property type="entry name" value="PurK"/>
    <property type="match status" value="1"/>
</dbReference>
<dbReference type="GO" id="GO:0006189">
    <property type="term" value="P:'de novo' IMP biosynthetic process"/>
    <property type="evidence" value="ECO:0007669"/>
    <property type="project" value="UniProtKB-UniRule"/>
</dbReference>
<dbReference type="InterPro" id="IPR011054">
    <property type="entry name" value="Rudment_hybrid_motif"/>
</dbReference>
<dbReference type="GO" id="GO:0046872">
    <property type="term" value="F:metal ion binding"/>
    <property type="evidence" value="ECO:0007669"/>
    <property type="project" value="InterPro"/>
</dbReference>
<dbReference type="RefSeq" id="WP_099799874.1">
    <property type="nucleotide sequence ID" value="NZ_CP018092.1"/>
</dbReference>
<dbReference type="GO" id="GO:0005524">
    <property type="term" value="F:ATP binding"/>
    <property type="evidence" value="ECO:0007669"/>
    <property type="project" value="UniProtKB-UniRule"/>
</dbReference>
<sequence length="386" mass="41667">MVNSGQSPIPSIGVIGGGQLAWMLGLAAKEMGISLWVQTPDPKDPAVAVAAGVIYGAVSDVMATQRLAAHTEVITFENEFVDLGALHALATQGVCFYPTLSSLAPLLDKYQQRRFLQELGIPIPAFTYLEEWPTVLPCVIKACRHGYDGQGTFLIRTEAAWQEFRQRWLEIPAQHFLAEAFVPYTHELAIMAARSPRGEIALYPVVETQQVNAICRRVIAPAAVTPAIVQQVERMATEILNALEAVGIFGIEFFLSATGQVLVNEIAPRTHNSGHYTIDACATSQFAQHLRAVSGQPLGSTAMHTPAAVMVNLLGLAAAEVDYTAKCMALAALPHAHLHWYSKKEAYAGRKLGHLTVLLDTPEAAAAMIQQVEAIWYGASVSASLC</sequence>
<dbReference type="PANTHER" id="PTHR11609">
    <property type="entry name" value="PURINE BIOSYNTHESIS PROTEIN 6/7, PUR6/7"/>
    <property type="match status" value="1"/>
</dbReference>
<dbReference type="InterPro" id="IPR016185">
    <property type="entry name" value="PreATP-grasp_dom_sf"/>
</dbReference>
<organism evidence="8 9">
    <name type="scientific">Parathermosynechococcus lividus PCC 6715</name>
    <dbReference type="NCBI Taxonomy" id="1917166"/>
    <lineage>
        <taxon>Bacteria</taxon>
        <taxon>Bacillati</taxon>
        <taxon>Cyanobacteriota</taxon>
        <taxon>Cyanophyceae</taxon>
        <taxon>Acaryochloridales</taxon>
        <taxon>Thermosynechococcaceae</taxon>
        <taxon>Parathermosynechococcus</taxon>
    </lineage>
</organism>
<evidence type="ECO:0000256" key="5">
    <source>
        <dbReference type="HAMAP-Rule" id="MF_01928"/>
    </source>
</evidence>
<comment type="similarity">
    <text evidence="5 6">Belongs to the PurK/PurT family.</text>
</comment>
<reference evidence="8 9" key="1">
    <citation type="submission" date="2016-11" db="EMBL/GenBank/DDBJ databases">
        <title>Complete genome sequence of thermophilic cyanobacteria strain Synechococcus sp. PCC6715.</title>
        <authorList>
            <person name="Tang J."/>
            <person name="Daroch M."/>
            <person name="Liang Y."/>
            <person name="Jiang D."/>
            <person name="Shah M."/>
        </authorList>
    </citation>
    <scope>NUCLEOTIDE SEQUENCE [LARGE SCALE GENOMIC DNA]</scope>
    <source>
        <strain evidence="8 9">PCC 6715</strain>
    </source>
</reference>
<dbReference type="InterPro" id="IPR013815">
    <property type="entry name" value="ATP_grasp_subdomain_1"/>
</dbReference>
<feature type="binding site" evidence="5">
    <location>
        <begin position="179"/>
        <end position="182"/>
    </location>
    <ligand>
        <name>ATP</name>
        <dbReference type="ChEBI" id="CHEBI:30616"/>
    </ligand>
</feature>
<feature type="binding site" evidence="5">
    <location>
        <position position="141"/>
    </location>
    <ligand>
        <name>ATP</name>
        <dbReference type="ChEBI" id="CHEBI:30616"/>
    </ligand>
</feature>
<dbReference type="GO" id="GO:0005829">
    <property type="term" value="C:cytosol"/>
    <property type="evidence" value="ECO:0007669"/>
    <property type="project" value="TreeGrafter"/>
</dbReference>
<dbReference type="GO" id="GO:0004638">
    <property type="term" value="F:phosphoribosylaminoimidazole carboxylase activity"/>
    <property type="evidence" value="ECO:0007669"/>
    <property type="project" value="InterPro"/>
</dbReference>
<dbReference type="EC" id="6.3.4.18" evidence="5 6"/>
<dbReference type="AlphaFoldDB" id="A0A2D2Q4Y4"/>
<evidence type="ECO:0000256" key="2">
    <source>
        <dbReference type="ARBA" id="ARBA00022741"/>
    </source>
</evidence>
<dbReference type="InterPro" id="IPR005875">
    <property type="entry name" value="PurK"/>
</dbReference>
<evidence type="ECO:0000313" key="9">
    <source>
        <dbReference type="Proteomes" id="UP000231057"/>
    </source>
</evidence>
<keyword evidence="4 5" id="KW-0067">ATP-binding</keyword>
<dbReference type="Pfam" id="PF17769">
    <property type="entry name" value="PurK_C"/>
    <property type="match status" value="1"/>
</dbReference>
<feature type="domain" description="ATP-grasp" evidence="7">
    <location>
        <begin position="113"/>
        <end position="294"/>
    </location>
</feature>
<comment type="catalytic activity">
    <reaction evidence="5 6">
        <text>5-amino-1-(5-phospho-beta-D-ribosyl)imidazole + hydrogencarbonate + ATP = 5-carboxyamino-1-(5-phospho-D-ribosyl)imidazole + ADP + phosphate + 2 H(+)</text>
        <dbReference type="Rhea" id="RHEA:19317"/>
        <dbReference type="ChEBI" id="CHEBI:15378"/>
        <dbReference type="ChEBI" id="CHEBI:17544"/>
        <dbReference type="ChEBI" id="CHEBI:30616"/>
        <dbReference type="ChEBI" id="CHEBI:43474"/>
        <dbReference type="ChEBI" id="CHEBI:58730"/>
        <dbReference type="ChEBI" id="CHEBI:137981"/>
        <dbReference type="ChEBI" id="CHEBI:456216"/>
        <dbReference type="EC" id="6.3.4.18"/>
    </reaction>
</comment>
<dbReference type="InterPro" id="IPR011761">
    <property type="entry name" value="ATP-grasp"/>
</dbReference>
<dbReference type="Gene3D" id="3.30.470.20">
    <property type="entry name" value="ATP-grasp fold, B domain"/>
    <property type="match status" value="1"/>
</dbReference>
<dbReference type="NCBIfam" id="NF004679">
    <property type="entry name" value="PRK06019.1-5"/>
    <property type="match status" value="1"/>
</dbReference>
<dbReference type="EMBL" id="CP018092">
    <property type="protein sequence ID" value="ATS19545.1"/>
    <property type="molecule type" value="Genomic_DNA"/>
</dbReference>
<reference evidence="9" key="2">
    <citation type="journal article" date="2022" name="Front. Microbiol.">
        <title>Comparative Genomic Analysis Revealed Distinct Molecular Components and Organization of CO2-Concentrating Mechanism in Thermophilic Cyanobacteria.</title>
        <authorList>
            <person name="Tang J."/>
            <person name="Zhou H."/>
            <person name="Yao D."/>
            <person name="Riaz S."/>
            <person name="You D."/>
            <person name="Klepacz-Smolka A."/>
            <person name="Daroch M."/>
        </authorList>
    </citation>
    <scope>NUCLEOTIDE SEQUENCE [LARGE SCALE GENOMIC DNA]</scope>
    <source>
        <strain evidence="9">PCC 6715</strain>
    </source>
</reference>
<evidence type="ECO:0000256" key="1">
    <source>
        <dbReference type="ARBA" id="ARBA00022598"/>
    </source>
</evidence>
<dbReference type="SUPFAM" id="SSF56059">
    <property type="entry name" value="Glutathione synthetase ATP-binding domain-like"/>
    <property type="match status" value="1"/>
</dbReference>
<dbReference type="SUPFAM" id="SSF51246">
    <property type="entry name" value="Rudiment single hybrid motif"/>
    <property type="match status" value="1"/>
</dbReference>
<dbReference type="InterPro" id="IPR003135">
    <property type="entry name" value="ATP-grasp_carboxylate-amine"/>
</dbReference>
<feature type="binding site" evidence="5">
    <location>
        <begin position="264"/>
        <end position="265"/>
    </location>
    <ligand>
        <name>ATP</name>
        <dbReference type="ChEBI" id="CHEBI:30616"/>
    </ligand>
</feature>
<evidence type="ECO:0000313" key="8">
    <source>
        <dbReference type="EMBL" id="ATS19545.1"/>
    </source>
</evidence>
<dbReference type="Pfam" id="PF22660">
    <property type="entry name" value="RS_preATP-grasp-like"/>
    <property type="match status" value="1"/>
</dbReference>
<dbReference type="InterPro" id="IPR054350">
    <property type="entry name" value="PurT/PurK_preATP-grasp"/>
</dbReference>
<keyword evidence="1 5" id="KW-0436">Ligase</keyword>
<keyword evidence="2 5" id="KW-0547">Nucleotide-binding</keyword>
<dbReference type="Gene3D" id="3.30.1490.20">
    <property type="entry name" value="ATP-grasp fold, A domain"/>
    <property type="match status" value="1"/>
</dbReference>
<dbReference type="Gene3D" id="3.40.50.20">
    <property type="match status" value="1"/>
</dbReference>
<evidence type="ECO:0000256" key="6">
    <source>
        <dbReference type="RuleBase" id="RU361200"/>
    </source>
</evidence>
<evidence type="ECO:0000256" key="3">
    <source>
        <dbReference type="ARBA" id="ARBA00022755"/>
    </source>
</evidence>
<dbReference type="OrthoDB" id="9804625at2"/>
<dbReference type="PANTHER" id="PTHR11609:SF5">
    <property type="entry name" value="PHOSPHORIBOSYLAMINOIMIDAZOLE CARBOXYLASE"/>
    <property type="match status" value="1"/>
</dbReference>
<protein>
    <recommendedName>
        <fullName evidence="5 6">N5-carboxyaminoimidazole ribonucleotide synthase</fullName>
        <shortName evidence="5 6">N5-CAIR synthase</shortName>
        <ecNumber evidence="5 6">6.3.4.18</ecNumber>
    </recommendedName>
    <alternativeName>
        <fullName evidence="5 6">5-(carboxyamino)imidazole ribonucleotide synthetase</fullName>
    </alternativeName>
</protein>
<dbReference type="InterPro" id="IPR040686">
    <property type="entry name" value="PurK_C"/>
</dbReference>
<feature type="binding site" evidence="5">
    <location>
        <position position="187"/>
    </location>
    <ligand>
        <name>ATP</name>
        <dbReference type="ChEBI" id="CHEBI:30616"/>
    </ligand>
</feature>
<name>A0A2D2Q4Y4_PARLV</name>
<dbReference type="SUPFAM" id="SSF52440">
    <property type="entry name" value="PreATP-grasp domain"/>
    <property type="match status" value="1"/>
</dbReference>
<gene>
    <name evidence="5 6" type="primary">purK</name>
    <name evidence="8" type="ORF">BRW62_06855</name>
</gene>